<evidence type="ECO:0000259" key="7">
    <source>
        <dbReference type="Pfam" id="PF01555"/>
    </source>
</evidence>
<dbReference type="CDD" id="cd02440">
    <property type="entry name" value="AdoMet_MTases"/>
    <property type="match status" value="1"/>
</dbReference>
<name>A0ABY4W2H4_9PROT</name>
<dbReference type="Proteomes" id="UP001056291">
    <property type="component" value="Chromosome"/>
</dbReference>
<feature type="compositionally biased region" description="Basic and acidic residues" evidence="6">
    <location>
        <begin position="248"/>
        <end position="260"/>
    </location>
</feature>
<protein>
    <recommendedName>
        <fullName evidence="5">Methyltransferase</fullName>
        <ecNumber evidence="5">2.1.1.-</ecNumber>
    </recommendedName>
</protein>
<dbReference type="InterPro" id="IPR001091">
    <property type="entry name" value="RM_Methyltransferase"/>
</dbReference>
<proteinExistence type="inferred from homology"/>
<comment type="catalytic activity">
    <reaction evidence="4">
        <text>a 2'-deoxyadenosine in DNA + S-adenosyl-L-methionine = an N(6)-methyl-2'-deoxyadenosine in DNA + S-adenosyl-L-homocysteine + H(+)</text>
        <dbReference type="Rhea" id="RHEA:15197"/>
        <dbReference type="Rhea" id="RHEA-COMP:12418"/>
        <dbReference type="Rhea" id="RHEA-COMP:12419"/>
        <dbReference type="ChEBI" id="CHEBI:15378"/>
        <dbReference type="ChEBI" id="CHEBI:57856"/>
        <dbReference type="ChEBI" id="CHEBI:59789"/>
        <dbReference type="ChEBI" id="CHEBI:90615"/>
        <dbReference type="ChEBI" id="CHEBI:90616"/>
        <dbReference type="EC" id="2.1.1.72"/>
    </reaction>
</comment>
<evidence type="ECO:0000313" key="9">
    <source>
        <dbReference type="Proteomes" id="UP001056291"/>
    </source>
</evidence>
<dbReference type="Pfam" id="PF01555">
    <property type="entry name" value="N6_N4_Mtase"/>
    <property type="match status" value="1"/>
</dbReference>
<dbReference type="EMBL" id="CP098747">
    <property type="protein sequence ID" value="USG61371.1"/>
    <property type="molecule type" value="Genomic_DNA"/>
</dbReference>
<evidence type="ECO:0000256" key="6">
    <source>
        <dbReference type="SAM" id="MobiDB-lite"/>
    </source>
</evidence>
<keyword evidence="2" id="KW-0489">Methyltransferase</keyword>
<evidence type="ECO:0000256" key="4">
    <source>
        <dbReference type="ARBA" id="ARBA00047942"/>
    </source>
</evidence>
<gene>
    <name evidence="8" type="ORF">NBZ79_00080</name>
</gene>
<dbReference type="PANTHER" id="PTHR13370">
    <property type="entry name" value="RNA METHYLASE-RELATED"/>
    <property type="match status" value="1"/>
</dbReference>
<feature type="domain" description="DNA methylase N-4/N-6" evidence="7">
    <location>
        <begin position="27"/>
        <end position="234"/>
    </location>
</feature>
<evidence type="ECO:0000256" key="3">
    <source>
        <dbReference type="ARBA" id="ARBA00022679"/>
    </source>
</evidence>
<dbReference type="PRINTS" id="PR00508">
    <property type="entry name" value="S21N4MTFRASE"/>
</dbReference>
<dbReference type="InterPro" id="IPR002052">
    <property type="entry name" value="DNA_methylase_N6_adenine_CS"/>
</dbReference>
<evidence type="ECO:0000256" key="5">
    <source>
        <dbReference type="RuleBase" id="RU362026"/>
    </source>
</evidence>
<reference evidence="8" key="1">
    <citation type="submission" date="2022-06" db="EMBL/GenBank/DDBJ databases">
        <title>Sneathiella actinostolidae sp. nov., isolated from a sea anemonein the Western Pacific Ocean.</title>
        <authorList>
            <person name="Wei M.J."/>
        </authorList>
    </citation>
    <scope>NUCLEOTIDE SEQUENCE</scope>
    <source>
        <strain evidence="8">PHK-P5</strain>
    </source>
</reference>
<dbReference type="Gene3D" id="3.40.50.150">
    <property type="entry name" value="Vaccinia Virus protein VP39"/>
    <property type="match status" value="1"/>
</dbReference>
<accession>A0ABY4W2H4</accession>
<dbReference type="RefSeq" id="WP_251934371.1">
    <property type="nucleotide sequence ID" value="NZ_CP098747.1"/>
</dbReference>
<sequence>MGLQIPQSQLICGDAADEMSKLASNSIDLVVADPPYNLGKNYGNNIDRKDRADYREFTENWLGECHRILKPGGSLYCFMGVKFIASLYVLLEEELEMTAQGWITWHYTQGMGRKRGFSPRHEDILWFSKGSEATFNLDEVRVPQKYYRKRNNMSGANPGDVWQFSHVHYCAAERLPHPTQKPEALIERIIAASSNPGETVLDPFLGSGTTARVAQVLGRAAIGIEVNPDYLAMATARLAEPFDGFDSVDPRRARTSRDLPKTAAKA</sequence>
<evidence type="ECO:0000256" key="2">
    <source>
        <dbReference type="ARBA" id="ARBA00022603"/>
    </source>
</evidence>
<dbReference type="InterPro" id="IPR029063">
    <property type="entry name" value="SAM-dependent_MTases_sf"/>
</dbReference>
<feature type="region of interest" description="Disordered" evidence="6">
    <location>
        <begin position="244"/>
        <end position="266"/>
    </location>
</feature>
<evidence type="ECO:0000313" key="8">
    <source>
        <dbReference type="EMBL" id="USG61371.1"/>
    </source>
</evidence>
<comment type="similarity">
    <text evidence="1 5">Belongs to the N(4)/N(6)-methyltransferase family.</text>
</comment>
<keyword evidence="9" id="KW-1185">Reference proteome</keyword>
<dbReference type="SUPFAM" id="SSF53335">
    <property type="entry name" value="S-adenosyl-L-methionine-dependent methyltransferases"/>
    <property type="match status" value="1"/>
</dbReference>
<keyword evidence="3" id="KW-0808">Transferase</keyword>
<dbReference type="PANTHER" id="PTHR13370:SF3">
    <property type="entry name" value="TRNA (GUANINE(10)-N2)-METHYLTRANSFERASE HOMOLOG"/>
    <property type="match status" value="1"/>
</dbReference>
<dbReference type="EC" id="2.1.1.-" evidence="5"/>
<organism evidence="8 9">
    <name type="scientific">Sneathiella marina</name>
    <dbReference type="NCBI Taxonomy" id="2950108"/>
    <lineage>
        <taxon>Bacteria</taxon>
        <taxon>Pseudomonadati</taxon>
        <taxon>Pseudomonadota</taxon>
        <taxon>Alphaproteobacteria</taxon>
        <taxon>Sneathiellales</taxon>
        <taxon>Sneathiellaceae</taxon>
        <taxon>Sneathiella</taxon>
    </lineage>
</organism>
<dbReference type="PROSITE" id="PS00092">
    <property type="entry name" value="N6_MTASE"/>
    <property type="match status" value="1"/>
</dbReference>
<evidence type="ECO:0000256" key="1">
    <source>
        <dbReference type="ARBA" id="ARBA00006594"/>
    </source>
</evidence>
<dbReference type="InterPro" id="IPR002941">
    <property type="entry name" value="DNA_methylase_N4/N6"/>
</dbReference>